<comment type="caution">
    <text evidence="1">The sequence shown here is derived from an EMBL/GenBank/DDBJ whole genome shotgun (WGS) entry which is preliminary data.</text>
</comment>
<protein>
    <recommendedName>
        <fullName evidence="3">Type VI secretion system baseplate subunit TssK</fullName>
    </recommendedName>
</protein>
<dbReference type="Proteomes" id="UP000553459">
    <property type="component" value="Unassembled WGS sequence"/>
</dbReference>
<keyword evidence="2" id="KW-1185">Reference proteome</keyword>
<name>A0A845PQV6_9FLAO</name>
<gene>
    <name evidence="1" type="ORF">GNY06_00990</name>
</gene>
<evidence type="ECO:0000313" key="1">
    <source>
        <dbReference type="EMBL" id="NAW50025.1"/>
    </source>
</evidence>
<evidence type="ECO:0008006" key="3">
    <source>
        <dbReference type="Google" id="ProtNLM"/>
    </source>
</evidence>
<dbReference type="EMBL" id="JAAABJ010000142">
    <property type="protein sequence ID" value="NAW50025.1"/>
    <property type="molecule type" value="Genomic_DNA"/>
</dbReference>
<proteinExistence type="predicted"/>
<dbReference type="AlphaFoldDB" id="A0A845PQV6"/>
<reference evidence="1 2" key="1">
    <citation type="submission" date="2019-11" db="EMBL/GenBank/DDBJ databases">
        <title>Characterization of Elizabethkingia argenteiflava sp. nov., isolated from inner surface of Soybean Pods.</title>
        <authorList>
            <person name="Mo S."/>
        </authorList>
    </citation>
    <scope>NUCLEOTIDE SEQUENCE [LARGE SCALE GENOMIC DNA]</scope>
    <source>
        <strain evidence="1 2">YB22</strain>
    </source>
</reference>
<accession>A0A845PQV6</accession>
<evidence type="ECO:0000313" key="2">
    <source>
        <dbReference type="Proteomes" id="UP000553459"/>
    </source>
</evidence>
<dbReference type="RefSeq" id="WP_166518407.1">
    <property type="nucleotide sequence ID" value="NZ_JAAABJ010000142.1"/>
</dbReference>
<sequence length="380" mass="42963">MIQPIKNHAVNWADGMKVSERHLKAHDNFIQDTIRDSNSLGCNSFNYGLLPISMEKNNEESIFDVYSSPTKDVQLVIKHCSALTLAGYRIALSDYKTNIKSLMKSAEGHEEGIGESFYILVSSDPFQRVPFGDIDSDEIPPRHPFTDTKYTIELIPESTLASTGGNYIIIGKVNIKGDIAEADQNFIPPCTNIHSHPALLSYYNSFAKSMGNLQQYALTIIQKAINTNQNSVLANNVKTLCHSLINHIAHVYFNYRNIVPHQPPIYMIEVFSGMALHIYYSTQVLAKGELEEMLNYSYEWSDVAPHTLLNQLSAVTEINYNHNNCGEHLHEIQRLLKSLEIIFSKLSSLDYIGQRKENIIVNEQDITPTNKIKKGWSLLD</sequence>
<organism evidence="1 2">
    <name type="scientific">Elizabethkingia argenteiflava</name>
    <dbReference type="NCBI Taxonomy" id="2681556"/>
    <lineage>
        <taxon>Bacteria</taxon>
        <taxon>Pseudomonadati</taxon>
        <taxon>Bacteroidota</taxon>
        <taxon>Flavobacteriia</taxon>
        <taxon>Flavobacteriales</taxon>
        <taxon>Weeksellaceae</taxon>
        <taxon>Elizabethkingia</taxon>
    </lineage>
</organism>